<reference evidence="3 6" key="3">
    <citation type="submission" date="2014-08" db="EMBL/GenBank/DDBJ databases">
        <title>First Complete Genome Sequence of the Shellfish Pathogen Vibrio tubiashii.</title>
        <authorList>
            <person name="Richards G.P."/>
            <person name="Needleman D.S."/>
            <person name="Watson M.A."/>
            <person name="Bono J.L."/>
        </authorList>
    </citation>
    <scope>NUCLEOTIDE SEQUENCE [LARGE SCALE GENOMIC DNA]</scope>
    <source>
        <strain evidence="3 6">ATCC 19109</strain>
    </source>
</reference>
<dbReference type="Pfam" id="PF08378">
    <property type="entry name" value="NERD"/>
    <property type="match status" value="1"/>
</dbReference>
<evidence type="ECO:0000313" key="5">
    <source>
        <dbReference type="Proteomes" id="UP000003836"/>
    </source>
</evidence>
<dbReference type="PROSITE" id="PS50965">
    <property type="entry name" value="NERD"/>
    <property type="match status" value="1"/>
</dbReference>
<reference evidence="4" key="1">
    <citation type="submission" date="2011-08" db="EMBL/GenBank/DDBJ databases">
        <authorList>
            <person name="Hoffman M."/>
            <person name="Strain E.A."/>
            <person name="Brown E."/>
            <person name="Allard M.W."/>
        </authorList>
    </citation>
    <scope>NUCLEOTIDE SEQUENCE</scope>
    <source>
        <strain evidence="4">ATCC 19109</strain>
    </source>
</reference>
<dbReference type="Proteomes" id="UP000030071">
    <property type="component" value="Chromosome 1"/>
</dbReference>
<feature type="region of interest" description="Disordered" evidence="1">
    <location>
        <begin position="212"/>
        <end position="244"/>
    </location>
</feature>
<dbReference type="KEGG" id="vtu:IX91_03645"/>
<dbReference type="STRING" id="1051646.IX91_03645"/>
<dbReference type="EMBL" id="AFWI01000124">
    <property type="protein sequence ID" value="EGU56087.1"/>
    <property type="molecule type" value="Genomic_DNA"/>
</dbReference>
<reference evidence="4 5" key="2">
    <citation type="journal article" date="2012" name="Int. J. Syst. Evol. Microbiol.">
        <title>Vibrio caribbeanicus sp. nov., isolated from the marine sponge Scleritoderma cyanea.</title>
        <authorList>
            <person name="Hoffmann M."/>
            <person name="Monday S.R."/>
            <person name="Allard M.W."/>
            <person name="Strain E.A."/>
            <person name="Whittaker P."/>
            <person name="Naum M."/>
            <person name="McCarthy P.J."/>
            <person name="Lopez J.V."/>
            <person name="Fischer M."/>
            <person name="Brown E.W."/>
        </authorList>
    </citation>
    <scope>NUCLEOTIDE SEQUENCE [LARGE SCALE GENOMIC DNA]</scope>
    <source>
        <strain evidence="4 5">ATCC 19109</strain>
    </source>
</reference>
<keyword evidence="5" id="KW-1185">Reference proteome</keyword>
<dbReference type="PATRIC" id="fig|1051646.9.peg.705"/>
<dbReference type="HOGENOM" id="CLU_053321_1_0_6"/>
<evidence type="ECO:0000256" key="1">
    <source>
        <dbReference type="SAM" id="MobiDB-lite"/>
    </source>
</evidence>
<feature type="compositionally biased region" description="Polar residues" evidence="1">
    <location>
        <begin position="214"/>
        <end position="244"/>
    </location>
</feature>
<dbReference type="AlphaFoldDB" id="F9T4H6"/>
<gene>
    <name evidence="3" type="ORF">IX91_03645</name>
    <name evidence="4" type="ORF">VITU9109_09002</name>
</gene>
<dbReference type="RefSeq" id="WP_004744410.1">
    <property type="nucleotide sequence ID" value="NZ_AFWI01000124.1"/>
</dbReference>
<accession>F9T4H6</accession>
<sequence length="327" mass="36899">MIVKNRDGKSANNKRQKSGEKVEKDVSFYLSREFADREDIFVFNDLRVEHNEQFAQIDHLILYKKGFILIESKSIKGKVRVNKQLEWQRTFNGHWQGMASPIAQAHLQKKLLKQLLNENADIMLNKLALIGIQAYFGGRCWDLVCASSNETLIERDSMPKSISNQIVKAEQIANKVSSLISSSSTMFNTNPNFSPEEMMKVRNFLLGQHKPLGSAQNQTSPSCPEESLSQNLETKSDLQPQKISSNKQNSWFKCRACGSYHTTEKSGRFGYYVQCENCQTNTSMKQVCLSCGGKAVGVSKNKSVYTLTCECGYKTQYTSPKASPLTN</sequence>
<protein>
    <submittedName>
        <fullName evidence="3">Nuclease</fullName>
    </submittedName>
</protein>
<organism evidence="3 6">
    <name type="scientific">Vibrio tubiashii ATCC 19109</name>
    <dbReference type="NCBI Taxonomy" id="1051646"/>
    <lineage>
        <taxon>Bacteria</taxon>
        <taxon>Pseudomonadati</taxon>
        <taxon>Pseudomonadota</taxon>
        <taxon>Gammaproteobacteria</taxon>
        <taxon>Vibrionales</taxon>
        <taxon>Vibrionaceae</taxon>
        <taxon>Vibrio</taxon>
        <taxon>Vibrio oreintalis group</taxon>
    </lineage>
</organism>
<dbReference type="Proteomes" id="UP000003836">
    <property type="component" value="Unassembled WGS sequence"/>
</dbReference>
<dbReference type="eggNOG" id="COG0551">
    <property type="taxonomic scope" value="Bacteria"/>
</dbReference>
<evidence type="ECO:0000313" key="6">
    <source>
        <dbReference type="Proteomes" id="UP000030071"/>
    </source>
</evidence>
<feature type="domain" description="NERD" evidence="2">
    <location>
        <begin position="18"/>
        <end position="135"/>
    </location>
</feature>
<proteinExistence type="predicted"/>
<name>F9T4H6_9VIBR</name>
<dbReference type="InterPro" id="IPR011528">
    <property type="entry name" value="NERD"/>
</dbReference>
<dbReference type="EMBL" id="CP009354">
    <property type="protein sequence ID" value="AIW13299.1"/>
    <property type="molecule type" value="Genomic_DNA"/>
</dbReference>
<evidence type="ECO:0000313" key="3">
    <source>
        <dbReference type="EMBL" id="AIW13299.1"/>
    </source>
</evidence>
<dbReference type="GeneID" id="23443805"/>
<evidence type="ECO:0000313" key="4">
    <source>
        <dbReference type="EMBL" id="EGU56087.1"/>
    </source>
</evidence>
<evidence type="ECO:0000259" key="2">
    <source>
        <dbReference type="PROSITE" id="PS50965"/>
    </source>
</evidence>